<name>A0A6I5KZQ5_9FLAO</name>
<dbReference type="Pfam" id="PF10988">
    <property type="entry name" value="DUF2807"/>
    <property type="match status" value="1"/>
</dbReference>
<evidence type="ECO:0000313" key="3">
    <source>
        <dbReference type="Proteomes" id="UP000468707"/>
    </source>
</evidence>
<dbReference type="Proteomes" id="UP000468707">
    <property type="component" value="Unassembled WGS sequence"/>
</dbReference>
<dbReference type="EMBL" id="JAAAMI010000003">
    <property type="protein sequence ID" value="NDV43428.1"/>
    <property type="molecule type" value="Genomic_DNA"/>
</dbReference>
<reference evidence="2 3" key="1">
    <citation type="submission" date="2020-01" db="EMBL/GenBank/DDBJ databases">
        <title>Muricauda sediminis sp.nov. 40Bstr401.</title>
        <authorList>
            <person name="Xue Z."/>
            <person name="Zhu S."/>
            <person name="Ren N."/>
            <person name="Chen T."/>
            <person name="Chen X."/>
            <person name="Chen J."/>
            <person name="Yang J."/>
        </authorList>
    </citation>
    <scope>NUCLEOTIDE SEQUENCE [LARGE SCALE GENOMIC DNA]</scope>
    <source>
        <strain evidence="2 3">40Bstr401</strain>
    </source>
</reference>
<evidence type="ECO:0000259" key="1">
    <source>
        <dbReference type="Pfam" id="PF10988"/>
    </source>
</evidence>
<dbReference type="Gene3D" id="2.160.20.120">
    <property type="match status" value="1"/>
</dbReference>
<dbReference type="RefSeq" id="WP_163634915.1">
    <property type="nucleotide sequence ID" value="NZ_JAAAMI010000003.1"/>
</dbReference>
<dbReference type="PANTHER" id="PTHR39200:SF1">
    <property type="entry name" value="AUTO-TRANSPORTER ADHESIN HEAD GIN DOMAIN-CONTAINING PROTEIN-RELATED"/>
    <property type="match status" value="1"/>
</dbReference>
<accession>A0A6I5KZQ5</accession>
<gene>
    <name evidence="2" type="ORF">GTK07_08815</name>
</gene>
<dbReference type="PANTHER" id="PTHR39200">
    <property type="entry name" value="HYPOTHETICAL EXPORTED PROTEIN"/>
    <property type="match status" value="1"/>
</dbReference>
<keyword evidence="3" id="KW-1185">Reference proteome</keyword>
<feature type="domain" description="Putative auto-transporter adhesin head GIN" evidence="1">
    <location>
        <begin position="58"/>
        <end position="251"/>
    </location>
</feature>
<dbReference type="InterPro" id="IPR021255">
    <property type="entry name" value="DUF2807"/>
</dbReference>
<proteinExistence type="predicted"/>
<comment type="caution">
    <text evidence="2">The sequence shown here is derived from an EMBL/GenBank/DDBJ whole genome shotgun (WGS) entry which is preliminary data.</text>
</comment>
<protein>
    <submittedName>
        <fullName evidence="2">DUF2807 domain-containing protein</fullName>
    </submittedName>
</protein>
<dbReference type="AlphaFoldDB" id="A0A6I5KZQ5"/>
<sequence>MINSVTSRNGILTAVVGAFKRLFVLLFILILNSCNGDNVPDCFQNAGDLVRVPVDVPEFTTMTVFENVKVVLKQGDEQKVEIETGEYLLNDVSVEVEEGRLILRNENSCNYVREYGLTTIYVTSPNITEIRSSTGLPISSEGVLDYPSISLKSESYTNPETETTDGSFDLELNSSTVSIVVNGIAYFKLKGNTNNFNIVVAAGDSRIEAEDLVANSVSIDHRGTNDVYVNPQQRIRGVIRGTGDVISVNRPPEVDVEQLYNGRLIFQD</sequence>
<evidence type="ECO:0000313" key="2">
    <source>
        <dbReference type="EMBL" id="NDV43428.1"/>
    </source>
</evidence>
<organism evidence="2 3">
    <name type="scientific">Flagellimonas sediminis</name>
    <dbReference type="NCBI Taxonomy" id="2696468"/>
    <lineage>
        <taxon>Bacteria</taxon>
        <taxon>Pseudomonadati</taxon>
        <taxon>Bacteroidota</taxon>
        <taxon>Flavobacteriia</taxon>
        <taxon>Flavobacteriales</taxon>
        <taxon>Flavobacteriaceae</taxon>
        <taxon>Flagellimonas</taxon>
    </lineage>
</organism>